<dbReference type="RefSeq" id="WP_065191998.1">
    <property type="nucleotide sequence ID" value="NZ_LZFE01000001.1"/>
</dbReference>
<dbReference type="AlphaFoldDB" id="A0AAW4ZZV8"/>
<evidence type="ECO:0000313" key="2">
    <source>
        <dbReference type="EMBL" id="MCF2302868.1"/>
    </source>
</evidence>
<feature type="signal peptide" evidence="1">
    <location>
        <begin position="1"/>
        <end position="21"/>
    </location>
</feature>
<dbReference type="EMBL" id="WMCP01000017">
    <property type="protein sequence ID" value="MCF2302868.1"/>
    <property type="molecule type" value="Genomic_DNA"/>
</dbReference>
<comment type="caution">
    <text evidence="2">The sequence shown here is derived from an EMBL/GenBank/DDBJ whole genome shotgun (WGS) entry which is preliminary data.</text>
</comment>
<sequence length="167" mass="17406">MKSTILILIISTISFISGCQATGEQYQADVFTTNDVNTKKEVKTIELLMVQLGKVQIDNTSGKETATKAAGIFGAVLGAALGSSKNSETAALAGLAGGTVGAVGGSMVADKVMVDGVMLTYIENGKTYTSAQVGKECQFKVGIAAMIFNEDTKETRIQPNNTCPITQ</sequence>
<evidence type="ECO:0000256" key="1">
    <source>
        <dbReference type="SAM" id="SignalP"/>
    </source>
</evidence>
<accession>A0AAW4ZZV8</accession>
<dbReference type="PROSITE" id="PS51257">
    <property type="entry name" value="PROKAR_LIPOPROTEIN"/>
    <property type="match status" value="1"/>
</dbReference>
<evidence type="ECO:0000313" key="3">
    <source>
        <dbReference type="Proteomes" id="UP000813876"/>
    </source>
</evidence>
<protein>
    <recommendedName>
        <fullName evidence="4">Glycine zipper 2TM domain-containing protein</fullName>
    </recommendedName>
</protein>
<dbReference type="Proteomes" id="UP000813876">
    <property type="component" value="Unassembled WGS sequence"/>
</dbReference>
<gene>
    <name evidence="2" type="ORF">GLP33_14130</name>
</gene>
<evidence type="ECO:0008006" key="4">
    <source>
        <dbReference type="Google" id="ProtNLM"/>
    </source>
</evidence>
<organism evidence="2 3">
    <name type="scientific">Photobacterium phosphoreum</name>
    <dbReference type="NCBI Taxonomy" id="659"/>
    <lineage>
        <taxon>Bacteria</taxon>
        <taxon>Pseudomonadati</taxon>
        <taxon>Pseudomonadota</taxon>
        <taxon>Gammaproteobacteria</taxon>
        <taxon>Vibrionales</taxon>
        <taxon>Vibrionaceae</taxon>
        <taxon>Photobacterium</taxon>
    </lineage>
</organism>
<keyword evidence="1" id="KW-0732">Signal</keyword>
<proteinExistence type="predicted"/>
<feature type="chain" id="PRO_5044014521" description="Glycine zipper 2TM domain-containing protein" evidence="1">
    <location>
        <begin position="22"/>
        <end position="167"/>
    </location>
</feature>
<name>A0AAW4ZZV8_PHOPO</name>
<reference evidence="2" key="1">
    <citation type="submission" date="2019-11" db="EMBL/GenBank/DDBJ databases">
        <title>Comparative genomics of photobacteria reveal adaptation to distinct habitats.</title>
        <authorList>
            <person name="Fuertes-Perez S."/>
            <person name="Hilgarth M."/>
            <person name="Vogel R.F."/>
        </authorList>
    </citation>
    <scope>NUCLEOTIDE SEQUENCE</scope>
    <source>
        <strain evidence="2">TMW2.2145</strain>
    </source>
</reference>